<dbReference type="Gene3D" id="1.20.1500.10">
    <property type="entry name" value="YheA/YmcA-like"/>
    <property type="match status" value="1"/>
</dbReference>
<dbReference type="KEGG" id="bths:CNY62_02265"/>
<dbReference type="PANTHER" id="PTHR38448:SF2">
    <property type="entry name" value="REGULATORY PROTEIN YLBF"/>
    <property type="match status" value="1"/>
</dbReference>
<dbReference type="STRING" id="2756.BFR44_01315"/>
<gene>
    <name evidence="2" type="primary">rnyF</name>
    <name evidence="2" type="ORF">BTBSAS_30086</name>
    <name evidence="1" type="ORF">CNY62_02265</name>
</gene>
<evidence type="ECO:0000313" key="4">
    <source>
        <dbReference type="Proteomes" id="UP000270190"/>
    </source>
</evidence>
<accession>A0A1D2LH24</accession>
<organism evidence="1 3">
    <name type="scientific">Brochothrix thermosphacta</name>
    <name type="common">Microbacterium thermosphactum</name>
    <dbReference type="NCBI Taxonomy" id="2756"/>
    <lineage>
        <taxon>Bacteria</taxon>
        <taxon>Bacillati</taxon>
        <taxon>Bacillota</taxon>
        <taxon>Bacilli</taxon>
        <taxon>Bacillales</taxon>
        <taxon>Listeriaceae</taxon>
        <taxon>Brochothrix</taxon>
    </lineage>
</organism>
<dbReference type="Proteomes" id="UP000270190">
    <property type="component" value="Unassembled WGS sequence"/>
</dbReference>
<dbReference type="SUPFAM" id="SSF158622">
    <property type="entry name" value="YheA/YmcA-like"/>
    <property type="match status" value="1"/>
</dbReference>
<sequence>MFATYQSIEVLDLADELSEMINQSEAMADYHSAKRATFENKDTQEKIKKFAAMKERFDEVQRFGRYHPDYKETNRETRRLKRELDMDEVIITYRQAEMQVQSLLDQVGIMIGESVSEQVKVPVGNPFFEGKRRHGGGCSTGGGCGCSTG</sequence>
<dbReference type="AlphaFoldDB" id="A0A1D2LH24"/>
<dbReference type="Proteomes" id="UP000243591">
    <property type="component" value="Chromosome"/>
</dbReference>
<evidence type="ECO:0000313" key="3">
    <source>
        <dbReference type="Proteomes" id="UP000243591"/>
    </source>
</evidence>
<protein>
    <submittedName>
        <fullName evidence="1 2">Regulator</fullName>
    </submittedName>
</protein>
<dbReference type="InterPro" id="IPR023378">
    <property type="entry name" value="YheA/YmcA-like_dom_sf"/>
</dbReference>
<name>A0A1D2LH24_BROTH</name>
<dbReference type="OrthoDB" id="2157513at2"/>
<evidence type="ECO:0000313" key="1">
    <source>
        <dbReference type="EMBL" id="ATF25308.1"/>
    </source>
</evidence>
<dbReference type="InterPro" id="IPR052767">
    <property type="entry name" value="Bact_com_dev_regulator"/>
</dbReference>
<dbReference type="PANTHER" id="PTHR38448">
    <property type="entry name" value="REGULATORY PROTEIN YLBF-RELATED"/>
    <property type="match status" value="1"/>
</dbReference>
<dbReference type="InterPro" id="IPR010368">
    <property type="entry name" value="Com_YlbF"/>
</dbReference>
<dbReference type="EMBL" id="CP023483">
    <property type="protein sequence ID" value="ATF25308.1"/>
    <property type="molecule type" value="Genomic_DNA"/>
</dbReference>
<dbReference type="EMBL" id="OUNC01000023">
    <property type="protein sequence ID" value="SPP28768.1"/>
    <property type="molecule type" value="Genomic_DNA"/>
</dbReference>
<reference evidence="4" key="2">
    <citation type="submission" date="2018-04" db="EMBL/GenBank/DDBJ databases">
        <authorList>
            <person name="Illikoud N."/>
        </authorList>
    </citation>
    <scope>NUCLEOTIDE SEQUENCE [LARGE SCALE GENOMIC DNA]</scope>
</reference>
<dbReference type="RefSeq" id="WP_069118782.1">
    <property type="nucleotide sequence ID" value="NZ_CBCPHX010000003.1"/>
</dbReference>
<dbReference type="Pfam" id="PF06133">
    <property type="entry name" value="Com_YlbF"/>
    <property type="match status" value="1"/>
</dbReference>
<reference evidence="1 3" key="1">
    <citation type="submission" date="2017-09" db="EMBL/GenBank/DDBJ databases">
        <title>Complete Genome Sequences of Two Strains of the Meat Spoilage Bacterium Brochothrix thermosphacta Isolated from Ground Chicken.</title>
        <authorList>
            <person name="Paoli G.C."/>
            <person name="Wijey C."/>
            <person name="Chen C.-Y."/>
            <person name="Nguyen L."/>
            <person name="Yan X."/>
            <person name="Irwin P.L."/>
        </authorList>
    </citation>
    <scope>NUCLEOTIDE SEQUENCE [LARGE SCALE GENOMIC DNA]</scope>
    <source>
        <strain evidence="1 3">BI</strain>
    </source>
</reference>
<reference evidence="2" key="3">
    <citation type="submission" date="2018-04" db="EMBL/GenBank/DDBJ databases">
        <authorList>
            <person name="Go L.Y."/>
            <person name="Mitchell J.A."/>
        </authorList>
    </citation>
    <scope>NUCLEOTIDE SEQUENCE</scope>
    <source>
        <strain evidence="2">BSAS1 3</strain>
    </source>
</reference>
<evidence type="ECO:0000313" key="2">
    <source>
        <dbReference type="EMBL" id="SPP28768.1"/>
    </source>
</evidence>
<keyword evidence="3" id="KW-1185">Reference proteome</keyword>
<proteinExistence type="predicted"/>